<dbReference type="EnsemblProtists" id="Phyra86368">
    <property type="protein sequence ID" value="Phyra86368"/>
    <property type="gene ID" value="Phyra86368"/>
</dbReference>
<evidence type="ECO:0000313" key="4">
    <source>
        <dbReference type="Proteomes" id="UP000005238"/>
    </source>
</evidence>
<dbReference type="EMBL" id="DS566639">
    <property type="status" value="NOT_ANNOTATED_CDS"/>
    <property type="molecule type" value="Genomic_DNA"/>
</dbReference>
<dbReference type="GO" id="GO:0004252">
    <property type="term" value="F:serine-type endopeptidase activity"/>
    <property type="evidence" value="ECO:0007669"/>
    <property type="project" value="InterPro"/>
</dbReference>
<dbReference type="AlphaFoldDB" id="H3H6P9"/>
<dbReference type="SUPFAM" id="SSF50993">
    <property type="entry name" value="Peptidase/esterase 'gauge' domain"/>
    <property type="match status" value="1"/>
</dbReference>
<dbReference type="InterPro" id="IPR023302">
    <property type="entry name" value="Pept_S9A_N"/>
</dbReference>
<dbReference type="PANTHER" id="PTHR11757:SF19">
    <property type="entry name" value="PROLYL ENDOPEPTIDASE-LIKE"/>
    <property type="match status" value="1"/>
</dbReference>
<dbReference type="InterPro" id="IPR051543">
    <property type="entry name" value="Serine_Peptidase_S9A"/>
</dbReference>
<reference evidence="4" key="1">
    <citation type="journal article" date="2006" name="Science">
        <title>Phytophthora genome sequences uncover evolutionary origins and mechanisms of pathogenesis.</title>
        <authorList>
            <person name="Tyler B.M."/>
            <person name="Tripathy S."/>
            <person name="Zhang X."/>
            <person name="Dehal P."/>
            <person name="Jiang R.H."/>
            <person name="Aerts A."/>
            <person name="Arredondo F.D."/>
            <person name="Baxter L."/>
            <person name="Bensasson D."/>
            <person name="Beynon J.L."/>
            <person name="Chapman J."/>
            <person name="Damasceno C.M."/>
            <person name="Dorrance A.E."/>
            <person name="Dou D."/>
            <person name="Dickerman A.W."/>
            <person name="Dubchak I.L."/>
            <person name="Garbelotto M."/>
            <person name="Gijzen M."/>
            <person name="Gordon S.G."/>
            <person name="Govers F."/>
            <person name="Grunwald N.J."/>
            <person name="Huang W."/>
            <person name="Ivors K.L."/>
            <person name="Jones R.W."/>
            <person name="Kamoun S."/>
            <person name="Krampis K."/>
            <person name="Lamour K.H."/>
            <person name="Lee M.K."/>
            <person name="McDonald W.H."/>
            <person name="Medina M."/>
            <person name="Meijer H.J."/>
            <person name="Nordberg E.K."/>
            <person name="Maclean D.J."/>
            <person name="Ospina-Giraldo M.D."/>
            <person name="Morris P.F."/>
            <person name="Phuntumart V."/>
            <person name="Putnam N.H."/>
            <person name="Rash S."/>
            <person name="Rose J.K."/>
            <person name="Sakihama Y."/>
            <person name="Salamov A.A."/>
            <person name="Savidor A."/>
            <person name="Scheuring C.F."/>
            <person name="Smith B.M."/>
            <person name="Sobral B.W."/>
            <person name="Terry A."/>
            <person name="Torto-Alalibo T.A."/>
            <person name="Win J."/>
            <person name="Xu Z."/>
            <person name="Zhang H."/>
            <person name="Grigoriev I.V."/>
            <person name="Rokhsar D.S."/>
            <person name="Boore J.L."/>
        </authorList>
    </citation>
    <scope>NUCLEOTIDE SEQUENCE [LARGE SCALE GENOMIC DNA]</scope>
    <source>
        <strain evidence="4">Pr102</strain>
    </source>
</reference>
<dbReference type="VEuPathDB" id="FungiDB:KRP22_4631"/>
<evidence type="ECO:0000313" key="3">
    <source>
        <dbReference type="EnsemblProtists" id="Phyra86368"/>
    </source>
</evidence>
<dbReference type="Proteomes" id="UP000005238">
    <property type="component" value="Unassembled WGS sequence"/>
</dbReference>
<comment type="similarity">
    <text evidence="1">Belongs to the peptidase S9A family.</text>
</comment>
<dbReference type="eggNOG" id="KOG2237">
    <property type="taxonomic scope" value="Eukaryota"/>
</dbReference>
<accession>H3H6P9</accession>
<dbReference type="HOGENOM" id="CLU_428656_0_0_1"/>
<evidence type="ECO:0000256" key="1">
    <source>
        <dbReference type="ARBA" id="ARBA00005228"/>
    </source>
</evidence>
<dbReference type="InParanoid" id="H3H6P9"/>
<protein>
    <recommendedName>
        <fullName evidence="2">Peptidase S9A N-terminal domain-containing protein</fullName>
    </recommendedName>
</protein>
<dbReference type="VEuPathDB" id="FungiDB:KRP23_15047"/>
<sequence>MFILSHPELTDAIIRAPQRVTFGLQGTGNYSTVAFDGARHAETFETRTAQAHLDSIKREFELLWDEGRIWVLLICNLVSTSLQLAVDAYLSLGVGGKTRECDSMFFDDNGGLFEQSLRLVISTGTYLVPNWGALYVFYVLPRFQFSTVLDVPGLLMDDECDEAAYELLSDTLEQSRIMSRLSALNLTVGVGTAAALYMVRLRRAAYSTLAQRVRPPVLEKRSKMVPFGAVAGQNRGSSPMKPILYLEDPYFYVRDDSRKNEEVLAHLRKENEYTDVKTKHLANVRANLYDELLSHVQETDEDYPYPHGAYLYYNRTVKGSSYAYHCRKAKTANAPEELLLDENEIAKGHNHCQVASVSPSPDHRYLAYMVDFSGYETYTAYVKDLKTGELLPDRIENISSLRWGKDASVLYYATQDEAHRQDKLWRHKIGSKDADELLYTEEDEIYSAYFQKARSGKYMFLLSSSSETSEVSFIDLDNPSKPPQLIAKRQKGLIYGVDHFADSFYIVTNKDKATNFKLMRTPVSSPSPQDWVDVFPYDENVKVDDIDCFKNFMVMEGRQGGYSQLWIIVPEGDNKHSRRQITFKESSYTVSGSVNRDFDTDKYRFVYSSMTTPWTTFDYDVNTQESTLLKEKPVLNKGK</sequence>
<name>H3H6P9_PHYRM</name>
<proteinExistence type="inferred from homology"/>
<feature type="domain" description="Peptidase S9A N-terminal" evidence="2">
    <location>
        <begin position="245"/>
        <end position="631"/>
    </location>
</feature>
<reference evidence="3" key="2">
    <citation type="submission" date="2015-06" db="UniProtKB">
        <authorList>
            <consortium name="EnsemblProtists"/>
        </authorList>
    </citation>
    <scope>IDENTIFICATION</scope>
    <source>
        <strain evidence="3">Pr102</strain>
    </source>
</reference>
<dbReference type="PANTHER" id="PTHR11757">
    <property type="entry name" value="PROTEASE FAMILY S9A OLIGOPEPTIDASE"/>
    <property type="match status" value="1"/>
</dbReference>
<organism evidence="3 4">
    <name type="scientific">Phytophthora ramorum</name>
    <name type="common">Sudden oak death agent</name>
    <dbReference type="NCBI Taxonomy" id="164328"/>
    <lineage>
        <taxon>Eukaryota</taxon>
        <taxon>Sar</taxon>
        <taxon>Stramenopiles</taxon>
        <taxon>Oomycota</taxon>
        <taxon>Peronosporomycetes</taxon>
        <taxon>Peronosporales</taxon>
        <taxon>Peronosporaceae</taxon>
        <taxon>Phytophthora</taxon>
    </lineage>
</organism>
<dbReference type="Pfam" id="PF02897">
    <property type="entry name" value="Peptidase_S9_N"/>
    <property type="match status" value="1"/>
</dbReference>
<evidence type="ECO:0000259" key="2">
    <source>
        <dbReference type="Pfam" id="PF02897"/>
    </source>
</evidence>
<dbReference type="VEuPathDB" id="FungiDB:KRP22_6254"/>
<dbReference type="Gene3D" id="2.130.10.120">
    <property type="entry name" value="Prolyl oligopeptidase, N-terminal domain"/>
    <property type="match status" value="1"/>
</dbReference>
<keyword evidence="4" id="KW-1185">Reference proteome</keyword>
<dbReference type="VEuPathDB" id="FungiDB:KRP23_827"/>